<dbReference type="AlphaFoldDB" id="A0A397VVQ7"/>
<dbReference type="GO" id="GO:0008270">
    <property type="term" value="F:zinc ion binding"/>
    <property type="evidence" value="ECO:0007669"/>
    <property type="project" value="UniProtKB-KW"/>
</dbReference>
<gene>
    <name evidence="4" type="ORF">C2G38_2030046</name>
</gene>
<dbReference type="OrthoDB" id="116216at2759"/>
<sequence length="164" mass="18798">MSQLTLTNSNEDPVKKLTLLMEDLLVSVKNNNNKNRETYNENRGGFRGNRSTVTCFACRRPGHVSWECPDRNQDSGQRLDNNERQRPEERNMNNDKSRPTINVPRAQAMLAQLLKVYAAKRKKGNDGEAAEVKTPELSKEESEDPVHKEKKVIAKREKLSLLNH</sequence>
<evidence type="ECO:0000313" key="4">
    <source>
        <dbReference type="EMBL" id="RIB26665.1"/>
    </source>
</evidence>
<feature type="region of interest" description="Disordered" evidence="2">
    <location>
        <begin position="66"/>
        <end position="102"/>
    </location>
</feature>
<dbReference type="GO" id="GO:0003676">
    <property type="term" value="F:nucleic acid binding"/>
    <property type="evidence" value="ECO:0007669"/>
    <property type="project" value="InterPro"/>
</dbReference>
<protein>
    <recommendedName>
        <fullName evidence="3">CCHC-type domain-containing protein</fullName>
    </recommendedName>
</protein>
<keyword evidence="1" id="KW-0863">Zinc-finger</keyword>
<dbReference type="SUPFAM" id="SSF57756">
    <property type="entry name" value="Retrovirus zinc finger-like domains"/>
    <property type="match status" value="1"/>
</dbReference>
<keyword evidence="5" id="KW-1185">Reference proteome</keyword>
<keyword evidence="1" id="KW-0479">Metal-binding</keyword>
<dbReference type="InterPro" id="IPR001878">
    <property type="entry name" value="Znf_CCHC"/>
</dbReference>
<dbReference type="InterPro" id="IPR036875">
    <property type="entry name" value="Znf_CCHC_sf"/>
</dbReference>
<evidence type="ECO:0000256" key="2">
    <source>
        <dbReference type="SAM" id="MobiDB-lite"/>
    </source>
</evidence>
<reference evidence="4 5" key="1">
    <citation type="submission" date="2018-06" db="EMBL/GenBank/DDBJ databases">
        <title>Comparative genomics reveals the genomic features of Rhizophagus irregularis, R. cerebriforme, R. diaphanum and Gigaspora rosea, and their symbiotic lifestyle signature.</title>
        <authorList>
            <person name="Morin E."/>
            <person name="San Clemente H."/>
            <person name="Chen E.C.H."/>
            <person name="De La Providencia I."/>
            <person name="Hainaut M."/>
            <person name="Kuo A."/>
            <person name="Kohler A."/>
            <person name="Murat C."/>
            <person name="Tang N."/>
            <person name="Roy S."/>
            <person name="Loubradou J."/>
            <person name="Henrissat B."/>
            <person name="Grigoriev I.V."/>
            <person name="Corradi N."/>
            <person name="Roux C."/>
            <person name="Martin F.M."/>
        </authorList>
    </citation>
    <scope>NUCLEOTIDE SEQUENCE [LARGE SCALE GENOMIC DNA]</scope>
    <source>
        <strain evidence="4 5">DAOM 194757</strain>
    </source>
</reference>
<dbReference type="Gene3D" id="4.10.60.10">
    <property type="entry name" value="Zinc finger, CCHC-type"/>
    <property type="match status" value="1"/>
</dbReference>
<evidence type="ECO:0000259" key="3">
    <source>
        <dbReference type="PROSITE" id="PS50158"/>
    </source>
</evidence>
<accession>A0A397VVQ7</accession>
<evidence type="ECO:0000313" key="5">
    <source>
        <dbReference type="Proteomes" id="UP000266673"/>
    </source>
</evidence>
<organism evidence="4 5">
    <name type="scientific">Gigaspora rosea</name>
    <dbReference type="NCBI Taxonomy" id="44941"/>
    <lineage>
        <taxon>Eukaryota</taxon>
        <taxon>Fungi</taxon>
        <taxon>Fungi incertae sedis</taxon>
        <taxon>Mucoromycota</taxon>
        <taxon>Glomeromycotina</taxon>
        <taxon>Glomeromycetes</taxon>
        <taxon>Diversisporales</taxon>
        <taxon>Gigasporaceae</taxon>
        <taxon>Gigaspora</taxon>
    </lineage>
</organism>
<proteinExistence type="predicted"/>
<dbReference type="Proteomes" id="UP000266673">
    <property type="component" value="Unassembled WGS sequence"/>
</dbReference>
<dbReference type="EMBL" id="QKWP01000128">
    <property type="protein sequence ID" value="RIB26665.1"/>
    <property type="molecule type" value="Genomic_DNA"/>
</dbReference>
<evidence type="ECO:0000256" key="1">
    <source>
        <dbReference type="PROSITE-ProRule" id="PRU00047"/>
    </source>
</evidence>
<dbReference type="PROSITE" id="PS50158">
    <property type="entry name" value="ZF_CCHC"/>
    <property type="match status" value="1"/>
</dbReference>
<feature type="compositionally biased region" description="Basic and acidic residues" evidence="2">
    <location>
        <begin position="80"/>
        <end position="98"/>
    </location>
</feature>
<feature type="region of interest" description="Disordered" evidence="2">
    <location>
        <begin position="121"/>
        <end position="151"/>
    </location>
</feature>
<feature type="domain" description="CCHC-type" evidence="3">
    <location>
        <begin position="55"/>
        <end position="70"/>
    </location>
</feature>
<name>A0A397VVQ7_9GLOM</name>
<comment type="caution">
    <text evidence="4">The sequence shown here is derived from an EMBL/GenBank/DDBJ whole genome shotgun (WGS) entry which is preliminary data.</text>
</comment>
<keyword evidence="1" id="KW-0862">Zinc</keyword>
<feature type="compositionally biased region" description="Basic and acidic residues" evidence="2">
    <location>
        <begin position="124"/>
        <end position="151"/>
    </location>
</feature>